<gene>
    <name evidence="2" type="primary">YTX2_332</name>
    <name evidence="2" type="ORF">CK203_103840</name>
</gene>
<name>A0A438CHS8_VITVI</name>
<dbReference type="InterPro" id="IPR026960">
    <property type="entry name" value="RVT-Znf"/>
</dbReference>
<dbReference type="CDD" id="cd01650">
    <property type="entry name" value="RT_nLTR_like"/>
    <property type="match status" value="1"/>
</dbReference>
<evidence type="ECO:0000259" key="1">
    <source>
        <dbReference type="PROSITE" id="PS50878"/>
    </source>
</evidence>
<protein>
    <submittedName>
        <fullName evidence="2">Transposon TX1 uncharacterized 149 kDa protein</fullName>
    </submittedName>
</protein>
<dbReference type="SUPFAM" id="SSF56672">
    <property type="entry name" value="DNA/RNA polymerases"/>
    <property type="match status" value="1"/>
</dbReference>
<evidence type="ECO:0000313" key="3">
    <source>
        <dbReference type="Proteomes" id="UP000288805"/>
    </source>
</evidence>
<reference evidence="2 3" key="1">
    <citation type="journal article" date="2018" name="PLoS Genet.">
        <title>Population sequencing reveals clonal diversity and ancestral inbreeding in the grapevine cultivar Chardonnay.</title>
        <authorList>
            <person name="Roach M.J."/>
            <person name="Johnson D.L."/>
            <person name="Bohlmann J."/>
            <person name="van Vuuren H.J."/>
            <person name="Jones S.J."/>
            <person name="Pretorius I.S."/>
            <person name="Schmidt S.A."/>
            <person name="Borneman A.R."/>
        </authorList>
    </citation>
    <scope>NUCLEOTIDE SEQUENCE [LARGE SCALE GENOMIC DNA]</scope>
    <source>
        <strain evidence="3">cv. Chardonnay</strain>
        <tissue evidence="2">Leaf</tissue>
    </source>
</reference>
<dbReference type="Pfam" id="PF13966">
    <property type="entry name" value="zf-RVT"/>
    <property type="match status" value="1"/>
</dbReference>
<dbReference type="AlphaFoldDB" id="A0A438CHS8"/>
<sequence length="975" mass="111773">MWLQHPSFKENFRNWWRGFQGNGWEGHKFMRRLQFVKAKAKEWNKLSFGVLNEKKKSILKDLANLDAIEQDGGLTSELLGQRALRKGELEDLILREEIHWRQKARVKWVKEGDCNSKFFHKVANGRRNRKYIKSLENETGLVLNNAASITEEILLYFEKLYTNPIGESWSIEGLDWSPISEESAISLVAPFTEEEISKAIFQMDRDKAPGPDGFTIAVFQDCWDVIKEDLVRVFAEFHRSGVINQSTNASFIVLLPKKSTTKKISDFRPISLITSLYKIIAKVLSGRLRGVLHETIHSTQGAFVQGRQIMDAVLIANEIVDERRRSGEEGVVFKIDFEKAYDHVRWDFLDQVLEKKGFSPKWRKWMNGCLSSVSYAVLVNGSAKGWVKASRGLRQGDPLSPFLFTLVADVLSRMLVRAEERNMLEGFRVGRNRTRVSHLQFADDTIFFFNTREEDLQTLKSLLLAFGHISGLKVNLDKSNIYGINLDHAHISRLAETLGCKASGWPILYLGLPLGGNPRAGGFWDPVIERISRRLDGWQKAYLSFGGRITLIQSCLTHMPCYYLSLFKLPASVAGKIERLQRDFLWSGIGEGKKDHLVRWDVVCKPKEIGGLGFGNISLRNLALLGKWLWRYPREGSALWHQVILSIYGSHSNGWDANTIVRWSHRCPWKAISQVFQEFSSFTRFVVGNGERIRFWEDLWWGDQPLGSQYPSLFRVVLDKNIPISSVLGPTRPFSWNLNFRRNLSDSEIEDLKGLMRSLDGVHLSPSVPDARLWPLSSSGLFSVKSFFLALSQFFGPPQVFPSKFVWNSQIPFKVQSFIWLVTHKKVNTNDMLQVRRPYKALSPDICILCMKHGESADHIFLHCSLTIGLWHRLFQLAKMDWVPPRSILDMMYTKFNGFGSSKRGIALWQAANIALIRIVWRERNARIFEDKARNSEALWDSIVFLASLWAYCSKVFKGTPLNALLLDWIAVCTP</sequence>
<dbReference type="PROSITE" id="PS50878">
    <property type="entry name" value="RT_POL"/>
    <property type="match status" value="1"/>
</dbReference>
<dbReference type="InterPro" id="IPR043502">
    <property type="entry name" value="DNA/RNA_pol_sf"/>
</dbReference>
<comment type="caution">
    <text evidence="2">The sequence shown here is derived from an EMBL/GenBank/DDBJ whole genome shotgun (WGS) entry which is preliminary data.</text>
</comment>
<dbReference type="InterPro" id="IPR000477">
    <property type="entry name" value="RT_dom"/>
</dbReference>
<dbReference type="Proteomes" id="UP000288805">
    <property type="component" value="Unassembled WGS sequence"/>
</dbReference>
<evidence type="ECO:0000313" key="2">
    <source>
        <dbReference type="EMBL" id="RVW22719.1"/>
    </source>
</evidence>
<dbReference type="Pfam" id="PF00078">
    <property type="entry name" value="RVT_1"/>
    <property type="match status" value="1"/>
</dbReference>
<proteinExistence type="predicted"/>
<organism evidence="2 3">
    <name type="scientific">Vitis vinifera</name>
    <name type="common">Grape</name>
    <dbReference type="NCBI Taxonomy" id="29760"/>
    <lineage>
        <taxon>Eukaryota</taxon>
        <taxon>Viridiplantae</taxon>
        <taxon>Streptophyta</taxon>
        <taxon>Embryophyta</taxon>
        <taxon>Tracheophyta</taxon>
        <taxon>Spermatophyta</taxon>
        <taxon>Magnoliopsida</taxon>
        <taxon>eudicotyledons</taxon>
        <taxon>Gunneridae</taxon>
        <taxon>Pentapetalae</taxon>
        <taxon>rosids</taxon>
        <taxon>Vitales</taxon>
        <taxon>Vitaceae</taxon>
        <taxon>Viteae</taxon>
        <taxon>Vitis</taxon>
    </lineage>
</organism>
<dbReference type="PANTHER" id="PTHR33116:SF78">
    <property type="entry name" value="OS12G0587133 PROTEIN"/>
    <property type="match status" value="1"/>
</dbReference>
<accession>A0A438CHS8</accession>
<feature type="domain" description="Reverse transcriptase" evidence="1">
    <location>
        <begin position="236"/>
        <end position="514"/>
    </location>
</feature>
<dbReference type="PANTHER" id="PTHR33116">
    <property type="entry name" value="REVERSE TRANSCRIPTASE ZINC-BINDING DOMAIN-CONTAINING PROTEIN-RELATED-RELATED"/>
    <property type="match status" value="1"/>
</dbReference>
<dbReference type="EMBL" id="QGNW01002221">
    <property type="protein sequence ID" value="RVW22719.1"/>
    <property type="molecule type" value="Genomic_DNA"/>
</dbReference>